<evidence type="ECO:0000256" key="4">
    <source>
        <dbReference type="ARBA" id="ARBA00022692"/>
    </source>
</evidence>
<dbReference type="GO" id="GO:0043772">
    <property type="term" value="F:acyl-phosphate glycerol-3-phosphate acyltransferase activity"/>
    <property type="evidence" value="ECO:0007669"/>
    <property type="project" value="InterPro"/>
</dbReference>
<dbReference type="GO" id="GO:0008654">
    <property type="term" value="P:phospholipid biosynthetic process"/>
    <property type="evidence" value="ECO:0007669"/>
    <property type="project" value="UniProtKB-KW"/>
</dbReference>
<keyword evidence="2" id="KW-0444">Lipid biosynthesis</keyword>
<evidence type="ECO:0000256" key="5">
    <source>
        <dbReference type="ARBA" id="ARBA00022989"/>
    </source>
</evidence>
<feature type="transmembrane region" description="Helical" evidence="10">
    <location>
        <begin position="6"/>
        <end position="27"/>
    </location>
</feature>
<dbReference type="EMBL" id="CABL01000006">
    <property type="protein sequence ID" value="CBH75198.1"/>
    <property type="molecule type" value="Genomic_DNA"/>
</dbReference>
<evidence type="ECO:0000256" key="10">
    <source>
        <dbReference type="SAM" id="Phobius"/>
    </source>
</evidence>
<feature type="transmembrane region" description="Helical" evidence="10">
    <location>
        <begin position="48"/>
        <end position="70"/>
    </location>
</feature>
<feature type="transmembrane region" description="Helical" evidence="10">
    <location>
        <begin position="82"/>
        <end position="100"/>
    </location>
</feature>
<evidence type="ECO:0000256" key="2">
    <source>
        <dbReference type="ARBA" id="ARBA00022516"/>
    </source>
</evidence>
<gene>
    <name evidence="11" type="ORF">CARN1_1523</name>
</gene>
<keyword evidence="9" id="KW-1208">Phospholipid metabolism</keyword>
<keyword evidence="3" id="KW-0808">Transferase</keyword>
<sequence length="204" mass="20983">MADALITLFAFAVGSIPFGLIVGRLFFSTDIRAQGSGNIGAMNALRSLGTRGAIAVLLLDVAKGALPVLLAARLGRGDAVQAIAALAAVLGHCFSPWLGFNGGKGVATMLGATLALSPAAVAVAVAGWLLGALVLTPYSSVGSMLAGVLIVPSLWFFTRSSWETLYGAAVALLIIYRHGENIERLRAGNENPIPFLKGRGAPKQ</sequence>
<keyword evidence="6" id="KW-0443">Lipid metabolism</keyword>
<reference evidence="11" key="1">
    <citation type="submission" date="2009-10" db="EMBL/GenBank/DDBJ databases">
        <title>Diversity of trophic interactions inside an arsenic-rich microbial ecosystem.</title>
        <authorList>
            <person name="Bertin P.N."/>
            <person name="Heinrich-Salmeron A."/>
            <person name="Pelletier E."/>
            <person name="Goulhen-Chollet F."/>
            <person name="Arsene-Ploetze F."/>
            <person name="Gallien S."/>
            <person name="Calteau A."/>
            <person name="Vallenet D."/>
            <person name="Casiot C."/>
            <person name="Chane-Woon-Ming B."/>
            <person name="Giloteaux L."/>
            <person name="Barakat M."/>
            <person name="Bonnefoy V."/>
            <person name="Bruneel O."/>
            <person name="Chandler M."/>
            <person name="Cleiss J."/>
            <person name="Duran R."/>
            <person name="Elbaz-Poulichet F."/>
            <person name="Fonknechten N."/>
            <person name="Lauga B."/>
            <person name="Mornico D."/>
            <person name="Ortet P."/>
            <person name="Schaeffer C."/>
            <person name="Siguier P."/>
            <person name="Alexander Thil Smith A."/>
            <person name="Van Dorsselaer A."/>
            <person name="Weissenbach J."/>
            <person name="Medigue C."/>
            <person name="Le Paslier D."/>
        </authorList>
    </citation>
    <scope>NUCLEOTIDE SEQUENCE</scope>
</reference>
<evidence type="ECO:0000256" key="8">
    <source>
        <dbReference type="ARBA" id="ARBA00023209"/>
    </source>
</evidence>
<evidence type="ECO:0000256" key="7">
    <source>
        <dbReference type="ARBA" id="ARBA00023136"/>
    </source>
</evidence>
<protein>
    <recommendedName>
        <fullName evidence="12">Glycerol-3-phosphate acyltransferase</fullName>
    </recommendedName>
</protein>
<evidence type="ECO:0000256" key="1">
    <source>
        <dbReference type="ARBA" id="ARBA00022475"/>
    </source>
</evidence>
<evidence type="ECO:0008006" key="12">
    <source>
        <dbReference type="Google" id="ProtNLM"/>
    </source>
</evidence>
<dbReference type="SMART" id="SM01207">
    <property type="entry name" value="G3P_acyltransf"/>
    <property type="match status" value="1"/>
</dbReference>
<dbReference type="InterPro" id="IPR003811">
    <property type="entry name" value="G3P_acylTferase_PlsY"/>
</dbReference>
<keyword evidence="5 10" id="KW-1133">Transmembrane helix</keyword>
<dbReference type="AlphaFoldDB" id="E6PFG2"/>
<dbReference type="NCBIfam" id="TIGR00023">
    <property type="entry name" value="glycerol-3-phosphate 1-O-acyltransferase PlsY"/>
    <property type="match status" value="1"/>
</dbReference>
<evidence type="ECO:0000256" key="3">
    <source>
        <dbReference type="ARBA" id="ARBA00022679"/>
    </source>
</evidence>
<comment type="caution">
    <text evidence="11">The sequence shown here is derived from an EMBL/GenBank/DDBJ whole genome shotgun (WGS) entry which is preliminary data.</text>
</comment>
<dbReference type="HAMAP" id="MF_01043">
    <property type="entry name" value="PlsY"/>
    <property type="match status" value="1"/>
</dbReference>
<keyword evidence="1" id="KW-1003">Cell membrane</keyword>
<dbReference type="PANTHER" id="PTHR30309">
    <property type="entry name" value="INNER MEMBRANE PROTEIN YGIH"/>
    <property type="match status" value="1"/>
</dbReference>
<keyword evidence="4 10" id="KW-0812">Transmembrane</keyword>
<evidence type="ECO:0000256" key="6">
    <source>
        <dbReference type="ARBA" id="ARBA00023098"/>
    </source>
</evidence>
<dbReference type="PANTHER" id="PTHR30309:SF0">
    <property type="entry name" value="GLYCEROL-3-PHOSPHATE ACYLTRANSFERASE-RELATED"/>
    <property type="match status" value="1"/>
</dbReference>
<name>E6PFG2_9ZZZZ</name>
<dbReference type="GO" id="GO:0005886">
    <property type="term" value="C:plasma membrane"/>
    <property type="evidence" value="ECO:0007669"/>
    <property type="project" value="InterPro"/>
</dbReference>
<evidence type="ECO:0000256" key="9">
    <source>
        <dbReference type="ARBA" id="ARBA00023264"/>
    </source>
</evidence>
<evidence type="ECO:0000313" key="11">
    <source>
        <dbReference type="EMBL" id="CBH75198.1"/>
    </source>
</evidence>
<organism evidence="11">
    <name type="scientific">mine drainage metagenome</name>
    <dbReference type="NCBI Taxonomy" id="410659"/>
    <lineage>
        <taxon>unclassified sequences</taxon>
        <taxon>metagenomes</taxon>
        <taxon>ecological metagenomes</taxon>
    </lineage>
</organism>
<feature type="transmembrane region" description="Helical" evidence="10">
    <location>
        <begin position="112"/>
        <end position="134"/>
    </location>
</feature>
<accession>E6PFG2</accession>
<keyword evidence="7 10" id="KW-0472">Membrane</keyword>
<proteinExistence type="inferred from homology"/>
<keyword evidence="8" id="KW-0594">Phospholipid biosynthesis</keyword>
<dbReference type="Pfam" id="PF02660">
    <property type="entry name" value="G3P_acyltransf"/>
    <property type="match status" value="1"/>
</dbReference>